<dbReference type="PANTHER" id="PTHR30213">
    <property type="entry name" value="INNER MEMBRANE PROTEIN YHJD"/>
    <property type="match status" value="1"/>
</dbReference>
<keyword evidence="3 6" id="KW-0812">Transmembrane</keyword>
<feature type="transmembrane region" description="Helical" evidence="6">
    <location>
        <begin position="240"/>
        <end position="260"/>
    </location>
</feature>
<feature type="transmembrane region" description="Helical" evidence="6">
    <location>
        <begin position="310"/>
        <end position="335"/>
    </location>
</feature>
<evidence type="ECO:0000313" key="8">
    <source>
        <dbReference type="Proteomes" id="UP000095228"/>
    </source>
</evidence>
<feature type="transmembrane region" description="Helical" evidence="6">
    <location>
        <begin position="58"/>
        <end position="82"/>
    </location>
</feature>
<keyword evidence="5 6" id="KW-0472">Membrane</keyword>
<dbReference type="AlphaFoldDB" id="A0A1D8AZY5"/>
<dbReference type="STRING" id="1838286.Verru16b_03562"/>
<dbReference type="PANTHER" id="PTHR30213:SF0">
    <property type="entry name" value="UPF0761 MEMBRANE PROTEIN YIHY"/>
    <property type="match status" value="1"/>
</dbReference>
<evidence type="ECO:0000256" key="5">
    <source>
        <dbReference type="ARBA" id="ARBA00023136"/>
    </source>
</evidence>
<dbReference type="RefSeq" id="WP_069963502.1">
    <property type="nucleotide sequence ID" value="NZ_CP016094.1"/>
</dbReference>
<dbReference type="InterPro" id="IPR017039">
    <property type="entry name" value="Virul_fac_BrkB"/>
</dbReference>
<comment type="subcellular location">
    <subcellularLocation>
        <location evidence="1">Cell membrane</location>
        <topology evidence="1">Multi-pass membrane protein</topology>
    </subcellularLocation>
</comment>
<accession>A0A1D8AZY5</accession>
<keyword evidence="4 6" id="KW-1133">Transmembrane helix</keyword>
<sequence>MPLTPLLARLRRLWEQEIWSASYNRERTLRNRGYAFLRVVSITISGLHELKVASRAAALSYSSLLGLGPLVAIAVLISGFALGNRDPAIMAQSVNRIIGFIAPQVAQYDRPAADGTAVLAPITVGADGQVVPPSDPELVKLISQFVTSSRSGTAGLIGVFMLLLIVLQLFTSIENTFNDIWGVRRGRSWLTRIIYYWTTVTLGALLFFTSITLLSASAFLNVFRNLTGWLPFGEHLLGMVNWLLPSSSFGLLLILLTFFYRMVPNTRVRWTAALLGALLVTGLLFLNNYVAFLYFKGVLRTKSLYGSVGIFPILMAGLYVFWFFVLVGGQITYAVQNVRYRSSQTAWHSLNHATRESMSLVVLLLIARRFKVCAPAYSVTELAQLIRVPSQILNESLNRLVDLQLIDELPPAEGADANDNRYQPARPLGRITLTDFRQRFENYGEAPSGGLLDHVDPVLAFYHDKLNAAIPAAFGPKTLDELIDEQQPSQTYAPFPVAGK</sequence>
<feature type="transmembrane region" description="Helical" evidence="6">
    <location>
        <begin position="153"/>
        <end position="173"/>
    </location>
</feature>
<dbReference type="NCBIfam" id="TIGR00765">
    <property type="entry name" value="yihY_not_rbn"/>
    <property type="match status" value="1"/>
</dbReference>
<evidence type="ECO:0000256" key="4">
    <source>
        <dbReference type="ARBA" id="ARBA00022989"/>
    </source>
</evidence>
<dbReference type="Pfam" id="PF03631">
    <property type="entry name" value="Virul_fac_BrkB"/>
    <property type="match status" value="1"/>
</dbReference>
<evidence type="ECO:0000313" key="7">
    <source>
        <dbReference type="EMBL" id="AOS46456.1"/>
    </source>
</evidence>
<keyword evidence="8" id="KW-1185">Reference proteome</keyword>
<dbReference type="Proteomes" id="UP000095228">
    <property type="component" value="Chromosome"/>
</dbReference>
<protein>
    <submittedName>
        <fullName evidence="7">Uncharacterized protein</fullName>
    </submittedName>
</protein>
<dbReference type="EMBL" id="CP016094">
    <property type="protein sequence ID" value="AOS46456.1"/>
    <property type="molecule type" value="Genomic_DNA"/>
</dbReference>
<proteinExistence type="predicted"/>
<gene>
    <name evidence="7" type="ORF">Verru16b_03562</name>
</gene>
<feature type="transmembrane region" description="Helical" evidence="6">
    <location>
        <begin position="272"/>
        <end position="295"/>
    </location>
</feature>
<evidence type="ECO:0000256" key="1">
    <source>
        <dbReference type="ARBA" id="ARBA00004651"/>
    </source>
</evidence>
<reference evidence="7 8" key="1">
    <citation type="submission" date="2016-06" db="EMBL/GenBank/DDBJ databases">
        <title>Three novel species with peptidoglycan cell walls form the new genus Lacunisphaera gen. nov. in the family Opitutaceae of the verrucomicrobial subdivision 4.</title>
        <authorList>
            <person name="Rast P."/>
            <person name="Gloeckner I."/>
            <person name="Jogler M."/>
            <person name="Boedeker C."/>
            <person name="Jeske O."/>
            <person name="Wiegand S."/>
            <person name="Reinhardt R."/>
            <person name="Schumann P."/>
            <person name="Rohde M."/>
            <person name="Spring S."/>
            <person name="Gloeckner F.O."/>
            <person name="Jogler C."/>
        </authorList>
    </citation>
    <scope>NUCLEOTIDE SEQUENCE [LARGE SCALE GENOMIC DNA]</scope>
    <source>
        <strain evidence="7 8">IG16b</strain>
    </source>
</reference>
<evidence type="ECO:0000256" key="3">
    <source>
        <dbReference type="ARBA" id="ARBA00022692"/>
    </source>
</evidence>
<organism evidence="7 8">
    <name type="scientific">Lacunisphaera limnophila</name>
    <dbReference type="NCBI Taxonomy" id="1838286"/>
    <lineage>
        <taxon>Bacteria</taxon>
        <taxon>Pseudomonadati</taxon>
        <taxon>Verrucomicrobiota</taxon>
        <taxon>Opitutia</taxon>
        <taxon>Opitutales</taxon>
        <taxon>Opitutaceae</taxon>
        <taxon>Lacunisphaera</taxon>
    </lineage>
</organism>
<evidence type="ECO:0000256" key="2">
    <source>
        <dbReference type="ARBA" id="ARBA00022475"/>
    </source>
</evidence>
<keyword evidence="2" id="KW-1003">Cell membrane</keyword>
<dbReference type="OrthoDB" id="9808671at2"/>
<evidence type="ECO:0000256" key="6">
    <source>
        <dbReference type="SAM" id="Phobius"/>
    </source>
</evidence>
<dbReference type="GO" id="GO:0005886">
    <property type="term" value="C:plasma membrane"/>
    <property type="evidence" value="ECO:0007669"/>
    <property type="project" value="UniProtKB-SubCell"/>
</dbReference>
<dbReference type="KEGG" id="obg:Verru16b_03562"/>
<feature type="transmembrane region" description="Helical" evidence="6">
    <location>
        <begin position="194"/>
        <end position="220"/>
    </location>
</feature>
<name>A0A1D8AZY5_9BACT</name>